<protein>
    <submittedName>
        <fullName evidence="2">Uncharacterized protein</fullName>
    </submittedName>
</protein>
<organism evidence="2 3">
    <name type="scientific">Hermetia illucens</name>
    <name type="common">Black soldier fly</name>
    <dbReference type="NCBI Taxonomy" id="343691"/>
    <lineage>
        <taxon>Eukaryota</taxon>
        <taxon>Metazoa</taxon>
        <taxon>Ecdysozoa</taxon>
        <taxon>Arthropoda</taxon>
        <taxon>Hexapoda</taxon>
        <taxon>Insecta</taxon>
        <taxon>Pterygota</taxon>
        <taxon>Neoptera</taxon>
        <taxon>Endopterygota</taxon>
        <taxon>Diptera</taxon>
        <taxon>Brachycera</taxon>
        <taxon>Stratiomyomorpha</taxon>
        <taxon>Stratiomyidae</taxon>
        <taxon>Hermetiinae</taxon>
        <taxon>Hermetia</taxon>
    </lineage>
</organism>
<feature type="signal peptide" evidence="1">
    <location>
        <begin position="1"/>
        <end position="22"/>
    </location>
</feature>
<reference evidence="2 3" key="1">
    <citation type="submission" date="2020-11" db="EMBL/GenBank/DDBJ databases">
        <authorList>
            <person name="Wallbank WR R."/>
            <person name="Pardo Diaz C."/>
            <person name="Kozak K."/>
            <person name="Martin S."/>
            <person name="Jiggins C."/>
            <person name="Moest M."/>
            <person name="Warren A I."/>
            <person name="Generalovic N T."/>
            <person name="Byers J.R.P. K."/>
            <person name="Montejo-Kovacevich G."/>
            <person name="Yen C E."/>
        </authorList>
    </citation>
    <scope>NUCLEOTIDE SEQUENCE [LARGE SCALE GENOMIC DNA]</scope>
</reference>
<sequence length="178" mass="19814">MNSFQLPCYFLALCALVSIGNCGIIEVHHQNLADDIVLLHNEIVPVVSRHRRAADSNAHIPSICKDLDQSDLITFMLSCNLKKLDQQIGDLNALLPILTKIRDIGKDLLNDRQAGVVGNQGERLQAINAAKQDLLNYLDKFLPQQQDLLQGTPYEKIVGMLYPLRESLRSDKVDVATA</sequence>
<dbReference type="InParanoid" id="A0A7R8YP31"/>
<evidence type="ECO:0000313" key="2">
    <source>
        <dbReference type="EMBL" id="CAD7079891.1"/>
    </source>
</evidence>
<keyword evidence="1" id="KW-0732">Signal</keyword>
<evidence type="ECO:0000256" key="1">
    <source>
        <dbReference type="SAM" id="SignalP"/>
    </source>
</evidence>
<dbReference type="EMBL" id="LR899009">
    <property type="protein sequence ID" value="CAD7079891.1"/>
    <property type="molecule type" value="Genomic_DNA"/>
</dbReference>
<gene>
    <name evidence="2" type="ORF">HERILL_LOCUS3078</name>
</gene>
<feature type="chain" id="PRO_5031243586" evidence="1">
    <location>
        <begin position="23"/>
        <end position="178"/>
    </location>
</feature>
<proteinExistence type="predicted"/>
<name>A0A7R8YP31_HERIL</name>
<dbReference type="Proteomes" id="UP000594454">
    <property type="component" value="Chromosome 1"/>
</dbReference>
<dbReference type="AlphaFoldDB" id="A0A7R8YP31"/>
<evidence type="ECO:0000313" key="3">
    <source>
        <dbReference type="Proteomes" id="UP000594454"/>
    </source>
</evidence>
<accession>A0A7R8YP31</accession>
<keyword evidence="3" id="KW-1185">Reference proteome</keyword>